<dbReference type="AlphaFoldDB" id="J9GNG0"/>
<dbReference type="PROSITE" id="PS51257">
    <property type="entry name" value="PROKAR_LIPOPROTEIN"/>
    <property type="match status" value="1"/>
</dbReference>
<reference evidence="1" key="1">
    <citation type="journal article" date="2012" name="PLoS ONE">
        <title>Gene sets for utilization of primary and secondary nutrition supplies in the distal gut of endangered iberian lynx.</title>
        <authorList>
            <person name="Alcaide M."/>
            <person name="Messina E."/>
            <person name="Richter M."/>
            <person name="Bargiela R."/>
            <person name="Peplies J."/>
            <person name="Huws S.A."/>
            <person name="Newbold C.J."/>
            <person name="Golyshin P.N."/>
            <person name="Simon M.A."/>
            <person name="Lopez G."/>
            <person name="Yakimov M.M."/>
            <person name="Ferrer M."/>
        </authorList>
    </citation>
    <scope>NUCLEOTIDE SEQUENCE</scope>
</reference>
<accession>J9GNG0</accession>
<gene>
    <name evidence="1" type="ORF">EVA_08031</name>
</gene>
<name>J9GNG0_9ZZZZ</name>
<dbReference type="EMBL" id="AMCI01002004">
    <property type="protein sequence ID" value="EJX03863.1"/>
    <property type="molecule type" value="Genomic_DNA"/>
</dbReference>
<organism evidence="1">
    <name type="scientific">gut metagenome</name>
    <dbReference type="NCBI Taxonomy" id="749906"/>
    <lineage>
        <taxon>unclassified sequences</taxon>
        <taxon>metagenomes</taxon>
        <taxon>organismal metagenomes</taxon>
    </lineage>
</organism>
<proteinExistence type="predicted"/>
<comment type="caution">
    <text evidence="1">The sequence shown here is derived from an EMBL/GenBank/DDBJ whole genome shotgun (WGS) entry which is preliminary data.</text>
</comment>
<evidence type="ECO:0000313" key="1">
    <source>
        <dbReference type="EMBL" id="EJX03863.1"/>
    </source>
</evidence>
<sequence>MKKSQLMGLALAALLGMSCSDSKHPSVQTTMTKETLMDKVKGGWGWSDYRLYLWRSH</sequence>
<protein>
    <submittedName>
        <fullName evidence="1">Secreted protein</fullName>
    </submittedName>
</protein>